<reference evidence="7 8" key="1">
    <citation type="journal article" date="2016" name="Nat. Commun.">
        <title>Thousands of microbial genomes shed light on interconnected biogeochemical processes in an aquifer system.</title>
        <authorList>
            <person name="Anantharaman K."/>
            <person name="Brown C.T."/>
            <person name="Hug L.A."/>
            <person name="Sharon I."/>
            <person name="Castelle C.J."/>
            <person name="Probst A.J."/>
            <person name="Thomas B.C."/>
            <person name="Singh A."/>
            <person name="Wilkins M.J."/>
            <person name="Karaoz U."/>
            <person name="Brodie E.L."/>
            <person name="Williams K.H."/>
            <person name="Hubbard S.S."/>
            <person name="Banfield J.F."/>
        </authorList>
    </citation>
    <scope>NUCLEOTIDE SEQUENCE [LARGE SCALE GENOMIC DNA]</scope>
</reference>
<evidence type="ECO:0000256" key="1">
    <source>
        <dbReference type="ARBA" id="ARBA00007733"/>
    </source>
</evidence>
<dbReference type="FunFam" id="3.40.50.10050:FF:000001">
    <property type="entry name" value="Translation initiation factor IF-2"/>
    <property type="match status" value="1"/>
</dbReference>
<dbReference type="GO" id="GO:0005525">
    <property type="term" value="F:GTP binding"/>
    <property type="evidence" value="ECO:0007669"/>
    <property type="project" value="UniProtKB-KW"/>
</dbReference>
<dbReference type="GO" id="GO:0003924">
    <property type="term" value="F:GTPase activity"/>
    <property type="evidence" value="ECO:0007669"/>
    <property type="project" value="InterPro"/>
</dbReference>
<sequence length="485" mass="51124">MTAKKVNTSSLQQRPPVVAVVGHVDHGKTTLLDFIRKANIAGGEAGGITQSIGAYEIERDGKKITFIDTPGHEAFSMMRTHGATVADLAVLVVSATEGVKPQTEEAIKTLKDTNTPLVVAVTKMDMPSADIEKVKRELLSAGIALEGAGGDVSWQSVSGKTGEGVEDLLSLITLVGDVAGLTFDPSAHANGFILEAEKDSRRGIIAHIVLKNGVLRRGDEIVTKSASGKVKIMEDFMGKPITEISPSSPATVGSFDSLPRSGDEFWADKVRIEVVGMVGGETSRELAEALDIEKGAGEKEKAGPNAVLKADSGGSLEALKQVLRKVVEPKDASVGDITDHDVQFAKSTGSVIIGFRVKVGDAAKKLADVHKIKIVTSDVIYKLEEELESLDLSETKFVKGGTLEVLATFSGTQSKQTVGGKVIEGKLGQNAPVNIIRGEDEIGKGRIKSLEQGKKDVSEVPSGSECGLVVATEVKIEIGDKVKIS</sequence>
<dbReference type="InterPro" id="IPR036925">
    <property type="entry name" value="TIF_IF2_dom3_sf"/>
</dbReference>
<dbReference type="NCBIfam" id="TIGR00231">
    <property type="entry name" value="small_GTP"/>
    <property type="match status" value="1"/>
</dbReference>
<dbReference type="InterPro" id="IPR009000">
    <property type="entry name" value="Transl_B-barrel_sf"/>
</dbReference>
<dbReference type="Gene3D" id="3.40.50.300">
    <property type="entry name" value="P-loop containing nucleotide triphosphate hydrolases"/>
    <property type="match status" value="1"/>
</dbReference>
<dbReference type="InterPro" id="IPR023115">
    <property type="entry name" value="TIF_IF2_dom3"/>
</dbReference>
<comment type="similarity">
    <text evidence="1">Belongs to the TRAFAC class translation factor GTPase superfamily. Classic translation factor GTPase family. IF-2 subfamily.</text>
</comment>
<dbReference type="PANTHER" id="PTHR43381:SF5">
    <property type="entry name" value="TR-TYPE G DOMAIN-CONTAINING PROTEIN"/>
    <property type="match status" value="1"/>
</dbReference>
<keyword evidence="4" id="KW-0648">Protein biosynthesis</keyword>
<comment type="caution">
    <text evidence="7">The sequence shown here is derived from an EMBL/GenBank/DDBJ whole genome shotgun (WGS) entry which is preliminary data.</text>
</comment>
<feature type="domain" description="Tr-type G" evidence="6">
    <location>
        <begin position="13"/>
        <end position="182"/>
    </location>
</feature>
<protein>
    <recommendedName>
        <fullName evidence="6">Tr-type G domain-containing protein</fullName>
    </recommendedName>
</protein>
<dbReference type="FunFam" id="3.40.50.300:FF:000019">
    <property type="entry name" value="Translation initiation factor IF-2"/>
    <property type="match status" value="1"/>
</dbReference>
<dbReference type="InterPro" id="IPR015760">
    <property type="entry name" value="TIF_IF2"/>
</dbReference>
<dbReference type="InterPro" id="IPR005225">
    <property type="entry name" value="Small_GTP-bd"/>
</dbReference>
<dbReference type="GO" id="GO:0003743">
    <property type="term" value="F:translation initiation factor activity"/>
    <property type="evidence" value="ECO:0007669"/>
    <property type="project" value="UniProtKB-KW"/>
</dbReference>
<evidence type="ECO:0000256" key="2">
    <source>
        <dbReference type="ARBA" id="ARBA00022540"/>
    </source>
</evidence>
<dbReference type="PROSITE" id="PS51722">
    <property type="entry name" value="G_TR_2"/>
    <property type="match status" value="1"/>
</dbReference>
<dbReference type="AlphaFoldDB" id="A0A1G1ZBF3"/>
<dbReference type="SUPFAM" id="SSF52156">
    <property type="entry name" value="Initiation factor IF2/eIF5b, domain 3"/>
    <property type="match status" value="1"/>
</dbReference>
<organism evidence="7 8">
    <name type="scientific">Candidatus Colwellbacteria bacterium RIFCSPLOWO2_12_FULL_46_17</name>
    <dbReference type="NCBI Taxonomy" id="1797695"/>
    <lineage>
        <taxon>Bacteria</taxon>
        <taxon>Candidatus Colwelliibacteriota</taxon>
    </lineage>
</organism>
<dbReference type="CDD" id="cd01887">
    <property type="entry name" value="IF2_eIF5B"/>
    <property type="match status" value="1"/>
</dbReference>
<keyword evidence="5" id="KW-0342">GTP-binding</keyword>
<evidence type="ECO:0000259" key="6">
    <source>
        <dbReference type="PROSITE" id="PS51722"/>
    </source>
</evidence>
<dbReference type="EMBL" id="MHJD01000035">
    <property type="protein sequence ID" value="OGY61955.1"/>
    <property type="molecule type" value="Genomic_DNA"/>
</dbReference>
<dbReference type="GO" id="GO:0005737">
    <property type="term" value="C:cytoplasm"/>
    <property type="evidence" value="ECO:0007669"/>
    <property type="project" value="TreeGrafter"/>
</dbReference>
<dbReference type="SUPFAM" id="SSF50447">
    <property type="entry name" value="Translation proteins"/>
    <property type="match status" value="2"/>
</dbReference>
<evidence type="ECO:0000256" key="3">
    <source>
        <dbReference type="ARBA" id="ARBA00022741"/>
    </source>
</evidence>
<keyword evidence="2" id="KW-0396">Initiation factor</keyword>
<dbReference type="InterPro" id="IPR027417">
    <property type="entry name" value="P-loop_NTPase"/>
</dbReference>
<proteinExistence type="inferred from homology"/>
<dbReference type="InterPro" id="IPR053905">
    <property type="entry name" value="EF-G-like_DII"/>
</dbReference>
<evidence type="ECO:0000256" key="5">
    <source>
        <dbReference type="ARBA" id="ARBA00023134"/>
    </source>
</evidence>
<accession>A0A1G1ZBF3</accession>
<keyword evidence="3" id="KW-0547">Nucleotide-binding</keyword>
<name>A0A1G1ZBF3_9BACT</name>
<evidence type="ECO:0000313" key="8">
    <source>
        <dbReference type="Proteomes" id="UP000177801"/>
    </source>
</evidence>
<evidence type="ECO:0000256" key="4">
    <source>
        <dbReference type="ARBA" id="ARBA00022917"/>
    </source>
</evidence>
<gene>
    <name evidence="7" type="ORF">A3G58_02820</name>
</gene>
<dbReference type="Pfam" id="PF22042">
    <property type="entry name" value="EF-G_D2"/>
    <property type="match status" value="1"/>
</dbReference>
<dbReference type="Pfam" id="PF11987">
    <property type="entry name" value="IF-2"/>
    <property type="match status" value="1"/>
</dbReference>
<dbReference type="Gene3D" id="2.40.30.10">
    <property type="entry name" value="Translation factors"/>
    <property type="match status" value="2"/>
</dbReference>
<dbReference type="Gene3D" id="3.40.50.10050">
    <property type="entry name" value="Translation initiation factor IF- 2, domain 3"/>
    <property type="match status" value="1"/>
</dbReference>
<evidence type="ECO:0000313" key="7">
    <source>
        <dbReference type="EMBL" id="OGY61955.1"/>
    </source>
</evidence>
<dbReference type="SUPFAM" id="SSF52540">
    <property type="entry name" value="P-loop containing nucleoside triphosphate hydrolases"/>
    <property type="match status" value="1"/>
</dbReference>
<dbReference type="InterPro" id="IPR000795">
    <property type="entry name" value="T_Tr_GTP-bd_dom"/>
</dbReference>
<dbReference type="Proteomes" id="UP000177801">
    <property type="component" value="Unassembled WGS sequence"/>
</dbReference>
<dbReference type="Pfam" id="PF00009">
    <property type="entry name" value="GTP_EFTU"/>
    <property type="match status" value="1"/>
</dbReference>
<dbReference type="PANTHER" id="PTHR43381">
    <property type="entry name" value="TRANSLATION INITIATION FACTOR IF-2-RELATED"/>
    <property type="match status" value="1"/>
</dbReference>